<gene>
    <name evidence="1" type="ORF">RINTHH_750</name>
</gene>
<reference evidence="1 2" key="1">
    <citation type="submission" date="2012-05" db="EMBL/GenBank/DDBJ databases">
        <authorList>
            <person name="Hilton J."/>
        </authorList>
    </citation>
    <scope>NUCLEOTIDE SEQUENCE [LARGE SCALE GENOMIC DNA]</scope>
    <source>
        <strain evidence="1 2">HH01</strain>
    </source>
</reference>
<evidence type="ECO:0000313" key="1">
    <source>
        <dbReference type="EMBL" id="CCH66230.1"/>
    </source>
</evidence>
<protein>
    <submittedName>
        <fullName evidence="1">Lipid A disaccharide synthetase related enzyme</fullName>
    </submittedName>
</protein>
<sequence length="82" mass="9695">MKRNTKGTRWENFSGSIYHPRQRWLINHPLGKAVFLIDRFSNKQNFAKMPVLAFDLGNPMVDHLEPTFLNKFLTLIHRGQEE</sequence>
<dbReference type="EMBL" id="CAIY01000005">
    <property type="protein sequence ID" value="CCH66230.1"/>
    <property type="molecule type" value="Genomic_DNA"/>
</dbReference>
<dbReference type="RefSeq" id="WP_008231463.1">
    <property type="nucleotide sequence ID" value="NZ_CAIY01000005.1"/>
</dbReference>
<evidence type="ECO:0000313" key="2">
    <source>
        <dbReference type="Proteomes" id="UP000053051"/>
    </source>
</evidence>
<proteinExistence type="predicted"/>
<dbReference type="Proteomes" id="UP000053051">
    <property type="component" value="Unassembled WGS sequence"/>
</dbReference>
<accession>M1X254</accession>
<keyword evidence="2" id="KW-1185">Reference proteome</keyword>
<dbReference type="STRING" id="1165094.RINTHH_750"/>
<dbReference type="AlphaFoldDB" id="M1X254"/>
<reference evidence="2" key="2">
    <citation type="submission" date="2016-01" db="EMBL/GenBank/DDBJ databases">
        <title>Diatom-associated endosymboitic cyanobacterium lacks core nitrogen metabolism enzymes.</title>
        <authorList>
            <person name="Hilton J.A."/>
            <person name="Foster R.A."/>
            <person name="Tripp H.J."/>
            <person name="Carter B.J."/>
            <person name="Zehr J.P."/>
            <person name="Villareal T.A."/>
        </authorList>
    </citation>
    <scope>NUCLEOTIDE SEQUENCE [LARGE SCALE GENOMIC DNA]</scope>
    <source>
        <strain evidence="2">HH01</strain>
    </source>
</reference>
<dbReference type="OrthoDB" id="29253at2"/>
<organism evidence="1 2">
    <name type="scientific">Richelia intracellularis HH01</name>
    <dbReference type="NCBI Taxonomy" id="1165094"/>
    <lineage>
        <taxon>Bacteria</taxon>
        <taxon>Bacillati</taxon>
        <taxon>Cyanobacteriota</taxon>
        <taxon>Cyanophyceae</taxon>
        <taxon>Nostocales</taxon>
        <taxon>Nostocaceae</taxon>
        <taxon>Richelia</taxon>
    </lineage>
</organism>
<comment type="caution">
    <text evidence="1">The sequence shown here is derived from an EMBL/GenBank/DDBJ whole genome shotgun (WGS) entry which is preliminary data.</text>
</comment>
<name>M1X254_9NOST</name>